<comment type="caution">
    <text evidence="2">The sequence shown here is derived from an EMBL/GenBank/DDBJ whole genome shotgun (WGS) entry which is preliminary data.</text>
</comment>
<dbReference type="AlphaFoldDB" id="A0A078S0B0"/>
<evidence type="ECO:0000256" key="1">
    <source>
        <dbReference type="SAM" id="MobiDB-lite"/>
    </source>
</evidence>
<proteinExistence type="predicted"/>
<evidence type="ECO:0000313" key="2">
    <source>
        <dbReference type="EMBL" id="KDS51087.1"/>
    </source>
</evidence>
<feature type="region of interest" description="Disordered" evidence="1">
    <location>
        <begin position="33"/>
        <end position="57"/>
    </location>
</feature>
<reference evidence="2 3" key="1">
    <citation type="submission" date="2014-04" db="EMBL/GenBank/DDBJ databases">
        <authorList>
            <person name="Sears C."/>
            <person name="Carroll K."/>
            <person name="Sack B.R."/>
            <person name="Qadri F."/>
            <person name="Myers L.L."/>
            <person name="Chung G.-T."/>
            <person name="Escheverria P."/>
            <person name="Fraser C.M."/>
            <person name="Sadzewicz L."/>
            <person name="Shefchek K.A."/>
            <person name="Tallon L."/>
            <person name="Das S.P."/>
            <person name="Daugherty S."/>
            <person name="Mongodin E.F."/>
        </authorList>
    </citation>
    <scope>NUCLEOTIDE SEQUENCE [LARGE SCALE GENOMIC DNA]</scope>
    <source>
        <strain evidence="2 3">3978 T3 ii</strain>
    </source>
</reference>
<dbReference type="EMBL" id="JNHN01000171">
    <property type="protein sequence ID" value="KDS51087.1"/>
    <property type="molecule type" value="Genomic_DNA"/>
</dbReference>
<name>A0A078S0B0_BACUN</name>
<dbReference type="RefSeq" id="WP_155270084.1">
    <property type="nucleotide sequence ID" value="NZ_JNHN01000171.1"/>
</dbReference>
<organism evidence="2 3">
    <name type="scientific">Bacteroides uniformis str. 3978 T3 ii</name>
    <dbReference type="NCBI Taxonomy" id="1339349"/>
    <lineage>
        <taxon>Bacteria</taxon>
        <taxon>Pseudomonadati</taxon>
        <taxon>Bacteroidota</taxon>
        <taxon>Bacteroidia</taxon>
        <taxon>Bacteroidales</taxon>
        <taxon>Bacteroidaceae</taxon>
        <taxon>Bacteroides</taxon>
    </lineage>
</organism>
<gene>
    <name evidence="2" type="ORF">M094_0785</name>
</gene>
<dbReference type="Proteomes" id="UP000028013">
    <property type="component" value="Unassembled WGS sequence"/>
</dbReference>
<accession>A0A078S0B0</accession>
<sequence length="57" mass="6545">MYPSRTYHPFILDTPSVSAEYIIRKLGAFHPKHPDFSSKPPEFSKQMPTIPLAEVED</sequence>
<evidence type="ECO:0000313" key="3">
    <source>
        <dbReference type="Proteomes" id="UP000028013"/>
    </source>
</evidence>
<protein>
    <submittedName>
        <fullName evidence="2">Uncharacterized protein</fullName>
    </submittedName>
</protein>